<evidence type="ECO:0000313" key="4">
    <source>
        <dbReference type="EMBL" id="GIF97854.1"/>
    </source>
</evidence>
<reference evidence="4 5" key="1">
    <citation type="submission" date="2021-01" db="EMBL/GenBank/DDBJ databases">
        <title>Whole genome shotgun sequence of Catellatospora citrea NBRC 14495.</title>
        <authorList>
            <person name="Komaki H."/>
            <person name="Tamura T."/>
        </authorList>
    </citation>
    <scope>NUCLEOTIDE SEQUENCE [LARGE SCALE GENOMIC DNA]</scope>
    <source>
        <strain evidence="4 5">NBRC 14495</strain>
    </source>
</reference>
<dbReference type="InterPro" id="IPR016181">
    <property type="entry name" value="Acyl_CoA_acyltransferase"/>
</dbReference>
<keyword evidence="5" id="KW-1185">Reference proteome</keyword>
<protein>
    <recommendedName>
        <fullName evidence="3">N-acetyltransferase domain-containing protein</fullName>
    </recommendedName>
</protein>
<dbReference type="PROSITE" id="PS51186">
    <property type="entry name" value="GNAT"/>
    <property type="match status" value="1"/>
</dbReference>
<feature type="domain" description="N-acetyltransferase" evidence="3">
    <location>
        <begin position="4"/>
        <end position="162"/>
    </location>
</feature>
<dbReference type="PANTHER" id="PTHR43800:SF1">
    <property type="entry name" value="PEPTIDYL-LYSINE N-ACETYLTRANSFERASE YJAB"/>
    <property type="match status" value="1"/>
</dbReference>
<dbReference type="SUPFAM" id="SSF55729">
    <property type="entry name" value="Acyl-CoA N-acyltransferases (Nat)"/>
    <property type="match status" value="1"/>
</dbReference>
<proteinExistence type="predicted"/>
<gene>
    <name evidence="4" type="ORF">Cci01nite_29480</name>
</gene>
<comment type="caution">
    <text evidence="4">The sequence shown here is derived from an EMBL/GenBank/DDBJ whole genome shotgun (WGS) entry which is preliminary data.</text>
</comment>
<dbReference type="CDD" id="cd04301">
    <property type="entry name" value="NAT_SF"/>
    <property type="match status" value="1"/>
</dbReference>
<organism evidence="4 5">
    <name type="scientific">Catellatospora citrea</name>
    <dbReference type="NCBI Taxonomy" id="53366"/>
    <lineage>
        <taxon>Bacteria</taxon>
        <taxon>Bacillati</taxon>
        <taxon>Actinomycetota</taxon>
        <taxon>Actinomycetes</taxon>
        <taxon>Micromonosporales</taxon>
        <taxon>Micromonosporaceae</taxon>
        <taxon>Catellatospora</taxon>
    </lineage>
</organism>
<dbReference type="GO" id="GO:0016747">
    <property type="term" value="F:acyltransferase activity, transferring groups other than amino-acyl groups"/>
    <property type="evidence" value="ECO:0007669"/>
    <property type="project" value="InterPro"/>
</dbReference>
<evidence type="ECO:0000256" key="1">
    <source>
        <dbReference type="ARBA" id="ARBA00022679"/>
    </source>
</evidence>
<evidence type="ECO:0000259" key="3">
    <source>
        <dbReference type="PROSITE" id="PS51186"/>
    </source>
</evidence>
<dbReference type="PANTHER" id="PTHR43800">
    <property type="entry name" value="PEPTIDYL-LYSINE N-ACETYLTRANSFERASE YJAB"/>
    <property type="match status" value="1"/>
</dbReference>
<dbReference type="RefSeq" id="WP_120318756.1">
    <property type="nucleotide sequence ID" value="NZ_BONH01000011.1"/>
</dbReference>
<dbReference type="AlphaFoldDB" id="A0A8J3KMB2"/>
<evidence type="ECO:0000313" key="5">
    <source>
        <dbReference type="Proteomes" id="UP000659904"/>
    </source>
</evidence>
<dbReference type="Proteomes" id="UP000659904">
    <property type="component" value="Unassembled WGS sequence"/>
</dbReference>
<sequence>MSAHQVRPVRTAELPALVAVELAADRVFDAIGMGPLPPPGSIEELAAAACVLVVGDPPVGFARLGEVDGQAHLEQLSVHPDHGGRGVGTALLEAACDWAARSGHREVTLTTFADIAWNGPFYAGRGFIPVTDPGPGLREIRCHEAALGLDALGTRIAMRRPL</sequence>
<dbReference type="EMBL" id="BONH01000011">
    <property type="protein sequence ID" value="GIF97854.1"/>
    <property type="molecule type" value="Genomic_DNA"/>
</dbReference>
<keyword evidence="1" id="KW-0808">Transferase</keyword>
<dbReference type="InterPro" id="IPR000182">
    <property type="entry name" value="GNAT_dom"/>
</dbReference>
<dbReference type="Pfam" id="PF00583">
    <property type="entry name" value="Acetyltransf_1"/>
    <property type="match status" value="1"/>
</dbReference>
<keyword evidence="2" id="KW-0012">Acyltransferase</keyword>
<dbReference type="Gene3D" id="3.40.630.30">
    <property type="match status" value="1"/>
</dbReference>
<name>A0A8J3KMB2_9ACTN</name>
<accession>A0A8J3KMB2</accession>
<evidence type="ECO:0000256" key="2">
    <source>
        <dbReference type="ARBA" id="ARBA00023315"/>
    </source>
</evidence>